<evidence type="ECO:0000313" key="4">
    <source>
        <dbReference type="Proteomes" id="UP000286931"/>
    </source>
</evidence>
<dbReference type="Proteomes" id="UP000286931">
    <property type="component" value="Unassembled WGS sequence"/>
</dbReference>
<dbReference type="EMBL" id="BIFH01000049">
    <property type="protein sequence ID" value="GCE01498.1"/>
    <property type="molecule type" value="Genomic_DNA"/>
</dbReference>
<keyword evidence="4" id="KW-1185">Reference proteome</keyword>
<dbReference type="PROSITE" id="PS51318">
    <property type="entry name" value="TAT"/>
    <property type="match status" value="1"/>
</dbReference>
<dbReference type="OrthoDB" id="4350131at2"/>
<accession>A0A401Z3S9</accession>
<name>A0A401Z3S9_9ACTN</name>
<feature type="chain" id="PRO_5018985238" description="WxL domain-containing protein" evidence="2">
    <location>
        <begin position="31"/>
        <end position="437"/>
    </location>
</feature>
<evidence type="ECO:0000313" key="3">
    <source>
        <dbReference type="EMBL" id="GCE01498.1"/>
    </source>
</evidence>
<gene>
    <name evidence="3" type="ORF">EHYA_09264</name>
</gene>
<feature type="signal peptide" evidence="2">
    <location>
        <begin position="1"/>
        <end position="30"/>
    </location>
</feature>
<reference evidence="3 4" key="1">
    <citation type="submission" date="2018-12" db="EMBL/GenBank/DDBJ databases">
        <title>Draft genome sequence of Embleya hyalina NBRC 13850T.</title>
        <authorList>
            <person name="Komaki H."/>
            <person name="Hosoyama A."/>
            <person name="Kimura A."/>
            <person name="Ichikawa N."/>
            <person name="Tamura T."/>
        </authorList>
    </citation>
    <scope>NUCLEOTIDE SEQUENCE [LARGE SCALE GENOMIC DNA]</scope>
    <source>
        <strain evidence="3 4">NBRC 13850</strain>
    </source>
</reference>
<keyword evidence="2" id="KW-0732">Signal</keyword>
<comment type="caution">
    <text evidence="3">The sequence shown here is derived from an EMBL/GenBank/DDBJ whole genome shotgun (WGS) entry which is preliminary data.</text>
</comment>
<feature type="compositionally biased region" description="Low complexity" evidence="1">
    <location>
        <begin position="376"/>
        <end position="388"/>
    </location>
</feature>
<evidence type="ECO:0000256" key="2">
    <source>
        <dbReference type="SAM" id="SignalP"/>
    </source>
</evidence>
<dbReference type="InterPro" id="IPR006311">
    <property type="entry name" value="TAT_signal"/>
</dbReference>
<protein>
    <recommendedName>
        <fullName evidence="5">WxL domain-containing protein</fullName>
    </recommendedName>
</protein>
<evidence type="ECO:0008006" key="5">
    <source>
        <dbReference type="Google" id="ProtNLM"/>
    </source>
</evidence>
<feature type="region of interest" description="Disordered" evidence="1">
    <location>
        <begin position="370"/>
        <end position="394"/>
    </location>
</feature>
<evidence type="ECO:0000256" key="1">
    <source>
        <dbReference type="SAM" id="MobiDB-lite"/>
    </source>
</evidence>
<dbReference type="RefSeq" id="WP_126643115.1">
    <property type="nucleotide sequence ID" value="NZ_BIFH01000049.1"/>
</dbReference>
<proteinExistence type="predicted"/>
<dbReference type="AlphaFoldDB" id="A0A401Z3S9"/>
<sequence>MHRTRHITRRALMSLAAALAVATTALVVAAAPAGATAVAFPERCVLDGPTRPIWGSDEPRVDLTVRPEKSVYRAGELVTVTWHWQSRPSIPVPPGGGRPLGVRAEILVDGPDPTTFTVSGSPRPQPGSPGASIDVDDLTGTFRLPASGPITLTPGAYTMFEKLSPFPVMTCSPITRPAVSRTVDIGPGPTLEVTPTRIVTGQRVEFTGEGWPDGNARVEVCATPTDVCLPEWVGSATGSARDGHLTGSATVNANTSGSIPVLDRVYLRVMVGTFGASRELTRASANQSGSARITGAVLPGGLTLRQEAGTARLSDITLDGTAQTMNGALNPVTVTDVRAGTLGWSLTADVSDFTSPDGGRIPAERFTWTPSVRTEPGSPGTAAPGSPGRIAGGATLASAPAGARGGGTFTAGAAIALAVPAYQKPGAYNATLTLSIG</sequence>
<organism evidence="3 4">
    <name type="scientific">Embleya hyalina</name>
    <dbReference type="NCBI Taxonomy" id="516124"/>
    <lineage>
        <taxon>Bacteria</taxon>
        <taxon>Bacillati</taxon>
        <taxon>Actinomycetota</taxon>
        <taxon>Actinomycetes</taxon>
        <taxon>Kitasatosporales</taxon>
        <taxon>Streptomycetaceae</taxon>
        <taxon>Embleya</taxon>
    </lineage>
</organism>